<sequence>MTAEISILLTAKNATKGAFDALNREVDGVIAGVGSLQGVLAGAFAGLSVSSVMTKFLHETRDAEQEQAQLAAVLRSTGEAAGWSLDQLNDMAAELQKNSVFSDGDINKAQTRLLSYTGVVGEQVPRAMQAVIDMSARLGMDLNQSAETIGKALDVPSQGLTALSKQGFRFTDDQKELVKQLEATGKTAEAQGIILQALESSYGGAAKAARDTFGGALSALQNNIDSLLTGDTGSMRQLKDSVEQLNQTLESDDTKRAFQTLLGWMTQVSKAAIEAGTDIVAFASSPAKGRIFYDYVASEFGIGGRKKGETLAGTNIVAANKDIEHAERFFKEAQTDERRAAARKYLEESMATKAYWQRQQRAQALDLVDDYADQVDRRTRKAEEPKLKRAAGGGSGGGGKDEKAKDPEAAAKRYLETLNKQLERAEDLSQVEQALTEIQRIRAAGGVVTEEVLQRVLRASAAVDAANERKENAKKEEKERAERESAWQKQLEEGRRIMEQTRTPLEAYTAEVERLNGLLASGAINQETYTRAVSGAWGAYQEGEKALKSLGSEADEFAKRAAGNIQDQIGQGLYDAVTGQFDNIGKAWLQLVLRMAAEAAAAKLSRAMFGDLVEGGSGSGTFGAALKAIGGVLGLVSGGGYSAATQATLDGAVAGLGAAKGFDVSALINAPRMDTGTNYVPQDMLAVVHKGEKITPARYNRAADPDAQGGGVTFAPVLHTNVDARSDRASVIATTQAVVNNALRQFAEQLKRAGVMPS</sequence>
<organism evidence="3 4">
    <name type="scientific">Pseudacidovorax intermedius</name>
    <dbReference type="NCBI Taxonomy" id="433924"/>
    <lineage>
        <taxon>Bacteria</taxon>
        <taxon>Pseudomonadati</taxon>
        <taxon>Pseudomonadota</taxon>
        <taxon>Betaproteobacteria</taxon>
        <taxon>Burkholderiales</taxon>
        <taxon>Comamonadaceae</taxon>
        <taxon>Pseudacidovorax</taxon>
    </lineage>
</organism>
<feature type="region of interest" description="Disordered" evidence="1">
    <location>
        <begin position="376"/>
        <end position="406"/>
    </location>
</feature>
<accession>A0A147GZV7</accession>
<proteinExistence type="predicted"/>
<dbReference type="EMBL" id="LDSL01000051">
    <property type="protein sequence ID" value="KTT23238.1"/>
    <property type="molecule type" value="Genomic_DNA"/>
</dbReference>
<feature type="compositionally biased region" description="Basic and acidic residues" evidence="1">
    <location>
        <begin position="376"/>
        <end position="387"/>
    </location>
</feature>
<gene>
    <name evidence="3" type="ORF">NS331_08460</name>
</gene>
<evidence type="ECO:0000259" key="2">
    <source>
        <dbReference type="Pfam" id="PF06791"/>
    </source>
</evidence>
<dbReference type="Proteomes" id="UP000072741">
    <property type="component" value="Unassembled WGS sequence"/>
</dbReference>
<evidence type="ECO:0000313" key="3">
    <source>
        <dbReference type="EMBL" id="KTT23238.1"/>
    </source>
</evidence>
<dbReference type="InterPro" id="IPR009628">
    <property type="entry name" value="Phage_tape_measure_N"/>
</dbReference>
<evidence type="ECO:0000256" key="1">
    <source>
        <dbReference type="SAM" id="MobiDB-lite"/>
    </source>
</evidence>
<evidence type="ECO:0000313" key="4">
    <source>
        <dbReference type="Proteomes" id="UP000072741"/>
    </source>
</evidence>
<name>A0A147GZV7_9BURK</name>
<dbReference type="Pfam" id="PF06791">
    <property type="entry name" value="TMP_2"/>
    <property type="match status" value="1"/>
</dbReference>
<feature type="region of interest" description="Disordered" evidence="1">
    <location>
        <begin position="466"/>
        <end position="487"/>
    </location>
</feature>
<dbReference type="PATRIC" id="fig|433924.3.peg.3673"/>
<keyword evidence="4" id="KW-1185">Reference proteome</keyword>
<feature type="domain" description="Bacteriophage tail tape measure N-terminal" evidence="2">
    <location>
        <begin position="60"/>
        <end position="168"/>
    </location>
</feature>
<comment type="caution">
    <text evidence="3">The sequence shown here is derived from an EMBL/GenBank/DDBJ whole genome shotgun (WGS) entry which is preliminary data.</text>
</comment>
<dbReference type="RefSeq" id="WP_058641551.1">
    <property type="nucleotide sequence ID" value="NZ_LDSL01000051.1"/>
</dbReference>
<protein>
    <recommendedName>
        <fullName evidence="2">Bacteriophage tail tape measure N-terminal domain-containing protein</fullName>
    </recommendedName>
</protein>
<dbReference type="AlphaFoldDB" id="A0A147GZV7"/>
<reference evidence="3 4" key="1">
    <citation type="journal article" date="2016" name="Front. Microbiol.">
        <title>Genomic Resource of Rice Seed Associated Bacteria.</title>
        <authorList>
            <person name="Midha S."/>
            <person name="Bansal K."/>
            <person name="Sharma S."/>
            <person name="Kumar N."/>
            <person name="Patil P.P."/>
            <person name="Chaudhry V."/>
            <person name="Patil P.B."/>
        </authorList>
    </citation>
    <scope>NUCLEOTIDE SEQUENCE [LARGE SCALE GENOMIC DNA]</scope>
    <source>
        <strain evidence="3 4">NS331</strain>
    </source>
</reference>